<dbReference type="AlphaFoldDB" id="A0A9P4WTH2"/>
<evidence type="ECO:0000313" key="2">
    <source>
        <dbReference type="EMBL" id="KAF3041523.1"/>
    </source>
</evidence>
<dbReference type="EMBL" id="SWKV01000020">
    <property type="protein sequence ID" value="KAF3041523.1"/>
    <property type="molecule type" value="Genomic_DNA"/>
</dbReference>
<comment type="caution">
    <text evidence="2">The sequence shown here is derived from an EMBL/GenBank/DDBJ whole genome shotgun (WGS) entry which is preliminary data.</text>
</comment>
<name>A0A9P4WTH2_9PLEO</name>
<reference evidence="2" key="1">
    <citation type="submission" date="2019-04" db="EMBL/GenBank/DDBJ databases">
        <title>Sequencing of skin fungus with MAO and IRED activity.</title>
        <authorList>
            <person name="Marsaioli A.J."/>
            <person name="Bonatto J.M.C."/>
            <person name="Reis Junior O."/>
        </authorList>
    </citation>
    <scope>NUCLEOTIDE SEQUENCE</scope>
    <source>
        <strain evidence="2">28M1</strain>
    </source>
</reference>
<proteinExistence type="predicted"/>
<gene>
    <name evidence="2" type="ORF">E8E12_005020</name>
</gene>
<feature type="signal peptide" evidence="1">
    <location>
        <begin position="1"/>
        <end position="22"/>
    </location>
</feature>
<dbReference type="Proteomes" id="UP000758155">
    <property type="component" value="Unassembled WGS sequence"/>
</dbReference>
<organism evidence="2 3">
    <name type="scientific">Didymella heteroderae</name>
    <dbReference type="NCBI Taxonomy" id="1769908"/>
    <lineage>
        <taxon>Eukaryota</taxon>
        <taxon>Fungi</taxon>
        <taxon>Dikarya</taxon>
        <taxon>Ascomycota</taxon>
        <taxon>Pezizomycotina</taxon>
        <taxon>Dothideomycetes</taxon>
        <taxon>Pleosporomycetidae</taxon>
        <taxon>Pleosporales</taxon>
        <taxon>Pleosporineae</taxon>
        <taxon>Didymellaceae</taxon>
        <taxon>Didymella</taxon>
    </lineage>
</organism>
<sequence>MRLLNTALALALTLVSAIPATAAPMPRAGRGEHVSIDEMSVYPCVKGCLWSNLWAYPLESKTRQEFCVTDVFHANLWLNKKVQPCMAEKCPREDWDAIGQESRDWLQSFCGYGGGPPKKFFAGLNATVAEA</sequence>
<evidence type="ECO:0008006" key="4">
    <source>
        <dbReference type="Google" id="ProtNLM"/>
    </source>
</evidence>
<keyword evidence="1" id="KW-0732">Signal</keyword>
<accession>A0A9P4WTH2</accession>
<evidence type="ECO:0000313" key="3">
    <source>
        <dbReference type="Proteomes" id="UP000758155"/>
    </source>
</evidence>
<evidence type="ECO:0000256" key="1">
    <source>
        <dbReference type="SAM" id="SignalP"/>
    </source>
</evidence>
<feature type="chain" id="PRO_5040291304" description="Secreted protein" evidence="1">
    <location>
        <begin position="23"/>
        <end position="131"/>
    </location>
</feature>
<protein>
    <recommendedName>
        <fullName evidence="4">Secreted protein</fullName>
    </recommendedName>
</protein>
<keyword evidence="3" id="KW-1185">Reference proteome</keyword>